<evidence type="ECO:0000256" key="11">
    <source>
        <dbReference type="ARBA" id="ARBA00023049"/>
    </source>
</evidence>
<feature type="binding site" evidence="13">
    <location>
        <begin position="585"/>
        <end position="587"/>
    </location>
    <ligand>
        <name>a peptide</name>
        <dbReference type="ChEBI" id="CHEBI:60466"/>
    </ligand>
</feature>
<dbReference type="GO" id="GO:0006508">
    <property type="term" value="P:proteolysis"/>
    <property type="evidence" value="ECO:0007669"/>
    <property type="project" value="UniProtKB-KW"/>
</dbReference>
<evidence type="ECO:0000256" key="8">
    <source>
        <dbReference type="ARBA" id="ARBA00022723"/>
    </source>
</evidence>
<gene>
    <name evidence="15" type="ORF">WM2015_2718</name>
</gene>
<dbReference type="SUPFAM" id="SSF55486">
    <property type="entry name" value="Metalloproteases ('zincins'), catalytic domain"/>
    <property type="match status" value="1"/>
</dbReference>
<dbReference type="PANTHER" id="PTHR45726:SF3">
    <property type="entry name" value="LEUKOTRIENE A-4 HYDROLASE"/>
    <property type="match status" value="1"/>
</dbReference>
<keyword evidence="15" id="KW-0031">Aminopeptidase</keyword>
<keyword evidence="6" id="KW-0963">Cytoplasm</keyword>
<evidence type="ECO:0000313" key="16">
    <source>
        <dbReference type="Proteomes" id="UP000066624"/>
    </source>
</evidence>
<dbReference type="Pfam" id="PF01433">
    <property type="entry name" value="Peptidase_M1"/>
    <property type="match status" value="1"/>
</dbReference>
<dbReference type="GO" id="GO:0005737">
    <property type="term" value="C:cytoplasm"/>
    <property type="evidence" value="ECO:0007669"/>
    <property type="project" value="UniProtKB-SubCell"/>
</dbReference>
<feature type="binding site" evidence="14">
    <location>
        <position position="348"/>
    </location>
    <ligand>
        <name>Zn(2+)</name>
        <dbReference type="ChEBI" id="CHEBI:29105"/>
        <note>catalytic</note>
    </ligand>
</feature>
<evidence type="ECO:0000256" key="7">
    <source>
        <dbReference type="ARBA" id="ARBA00022670"/>
    </source>
</evidence>
<dbReference type="Gene3D" id="3.30.2010.30">
    <property type="match status" value="1"/>
</dbReference>
<comment type="subcellular location">
    <subcellularLocation>
        <location evidence="2">Cytoplasm</location>
    </subcellularLocation>
</comment>
<evidence type="ECO:0000256" key="13">
    <source>
        <dbReference type="PIRSR" id="PIRSR634015-2"/>
    </source>
</evidence>
<dbReference type="GO" id="GO:0016285">
    <property type="term" value="F:alanyl aminopeptidase activity"/>
    <property type="evidence" value="ECO:0007669"/>
    <property type="project" value="UniProtKB-EC"/>
</dbReference>
<dbReference type="Gene3D" id="1.25.40.320">
    <property type="entry name" value="Peptidase M1, leukotriene A4 hydrolase/aminopeptidase C-terminal domain"/>
    <property type="match status" value="1"/>
</dbReference>
<evidence type="ECO:0000256" key="10">
    <source>
        <dbReference type="ARBA" id="ARBA00022833"/>
    </source>
</evidence>
<proteinExistence type="inferred from homology"/>
<dbReference type="Gene3D" id="2.60.40.1730">
    <property type="entry name" value="tricorn interacting facor f3 domain"/>
    <property type="match status" value="1"/>
</dbReference>
<keyword evidence="11" id="KW-0482">Metalloprotease</keyword>
<dbReference type="RefSeq" id="WP_049726586.1">
    <property type="nucleotide sequence ID" value="NZ_CP012154.1"/>
</dbReference>
<dbReference type="AlphaFoldDB" id="A0A0K0XZM7"/>
<keyword evidence="7" id="KW-0645">Protease</keyword>
<evidence type="ECO:0000256" key="9">
    <source>
        <dbReference type="ARBA" id="ARBA00022801"/>
    </source>
</evidence>
<dbReference type="STRING" id="1579979.WM2015_2718"/>
<comment type="catalytic activity">
    <reaction evidence="1">
        <text>Release of an N-terminal amino acid, Xaa-|-Yaa- from a peptide, amide or arylamide. Xaa is preferably Ala, but may be most amino acids including Pro (slow action). When a terminal hydrophobic residue is followed by a prolyl residue, the two may be released as an intact Xaa-Pro dipeptide.</text>
        <dbReference type="EC" id="3.4.11.2"/>
    </reaction>
</comment>
<dbReference type="PROSITE" id="PS51257">
    <property type="entry name" value="PROKAR_LIPOPROTEIN"/>
    <property type="match status" value="1"/>
</dbReference>
<dbReference type="InterPro" id="IPR014782">
    <property type="entry name" value="Peptidase_M1_dom"/>
</dbReference>
<organism evidence="15 16">
    <name type="scientific">Wenzhouxiangella marina</name>
    <dbReference type="NCBI Taxonomy" id="1579979"/>
    <lineage>
        <taxon>Bacteria</taxon>
        <taxon>Pseudomonadati</taxon>
        <taxon>Pseudomonadota</taxon>
        <taxon>Gammaproteobacteria</taxon>
        <taxon>Chromatiales</taxon>
        <taxon>Wenzhouxiangellaceae</taxon>
        <taxon>Wenzhouxiangella</taxon>
    </lineage>
</organism>
<dbReference type="InterPro" id="IPR034015">
    <property type="entry name" value="M1_LTA4H"/>
</dbReference>
<dbReference type="FunFam" id="3.30.2010.30:FF:000001">
    <property type="entry name" value="Leukotriene A(4) hydrolase"/>
    <property type="match status" value="1"/>
</dbReference>
<sequence>MTISRIALLAMMALGLSACQNEAPPVPLTPTPEMRVELGSDPHSFAEYEKVRIRHMSLDLDADMDARTLSGHVLLDLERLDPDHQRLVLDTRDLDIQDVTVVDPEGQYLPVSWRLGADRGHLGRPLVIMLPQGVDQVRIDYSSSPEAFGLQWLDANQTSSGKPFMFSQSQPHYARTWVPLQDTPAVRYNFEATVRAPRDLMVVMGADGNPTERNASGEYRFTMPQPVPSYLMAIAIGDLEFAEIGPRSGVYAEPDWIERAAAEFHQLEDMIDIGEALYGEYRWGRYDLLVLPPSFPFGGMENPRLSYVTPTIIAGDGSLLALVAHELAHSWSGNLVTNSAWRDLWLNEGFTVYFEARIMEAIYSPEIVAMLARLDWDGLVADLPALEERDRQLVRDLSDRDPEGAFISVPYDMGRFFLDWLEHRVGREDLDVFLRQYFDEFAFESIDTETFRDYLNTHLIQTHPGALTLAEVDAWLYEPGLPDFAVAPESDALATVDQWRERWQAGEVELTELPTDDWSVYEWLHFLSGLEGALDADTMAAMDAAFGLTASSNVEILYLWLQRSIEAEYAPGIERLESFLLEVGRNKFTRPLYTALAASPWGHDWAIEVYQRARPAYHPLTRQAAERALGLEQ</sequence>
<dbReference type="InterPro" id="IPR016024">
    <property type="entry name" value="ARM-type_fold"/>
</dbReference>
<dbReference type="InterPro" id="IPR015211">
    <property type="entry name" value="Peptidase_M1_C"/>
</dbReference>
<dbReference type="KEGG" id="wma:WM2015_2718"/>
<name>A0A0K0XZM7_9GAMM</name>
<dbReference type="Proteomes" id="UP000066624">
    <property type="component" value="Chromosome"/>
</dbReference>
<evidence type="ECO:0000313" key="15">
    <source>
        <dbReference type="EMBL" id="AKS43076.1"/>
    </source>
</evidence>
<protein>
    <recommendedName>
        <fullName evidence="5">Aminopeptidase N</fullName>
        <ecNumber evidence="4">3.4.11.2</ecNumber>
    </recommendedName>
</protein>
<dbReference type="EC" id="3.4.11.2" evidence="4"/>
<dbReference type="PRINTS" id="PR00756">
    <property type="entry name" value="ALADIPTASE"/>
</dbReference>
<dbReference type="InterPro" id="IPR038502">
    <property type="entry name" value="M1_LTA-4_hydro/amino_C_sf"/>
</dbReference>
<evidence type="ECO:0000256" key="2">
    <source>
        <dbReference type="ARBA" id="ARBA00004496"/>
    </source>
</evidence>
<feature type="active site" description="Proton acceptor" evidence="12">
    <location>
        <position position="326"/>
    </location>
</feature>
<feature type="active site" description="Proton donor" evidence="12">
    <location>
        <position position="411"/>
    </location>
</feature>
<evidence type="ECO:0000256" key="1">
    <source>
        <dbReference type="ARBA" id="ARBA00000098"/>
    </source>
</evidence>
<reference evidence="15 16" key="1">
    <citation type="submission" date="2015-07" db="EMBL/GenBank/DDBJ databases">
        <authorList>
            <person name="Noorani M."/>
        </authorList>
    </citation>
    <scope>NUCLEOTIDE SEQUENCE [LARGE SCALE GENOMIC DNA]</scope>
    <source>
        <strain evidence="15 16">KCTC 42284</strain>
    </source>
</reference>
<evidence type="ECO:0000256" key="6">
    <source>
        <dbReference type="ARBA" id="ARBA00022490"/>
    </source>
</evidence>
<dbReference type="PATRIC" id="fig|1579979.3.peg.2778"/>
<keyword evidence="16" id="KW-1185">Reference proteome</keyword>
<dbReference type="Pfam" id="PF09127">
    <property type="entry name" value="Leuk-A4-hydro_C"/>
    <property type="match status" value="1"/>
</dbReference>
<dbReference type="GO" id="GO:0008237">
    <property type="term" value="F:metallopeptidase activity"/>
    <property type="evidence" value="ECO:0007669"/>
    <property type="project" value="UniProtKB-KW"/>
</dbReference>
<feature type="binding site" evidence="14">
    <location>
        <position position="325"/>
    </location>
    <ligand>
        <name>Zn(2+)</name>
        <dbReference type="ChEBI" id="CHEBI:29105"/>
        <note>catalytic</note>
    </ligand>
</feature>
<comment type="cofactor">
    <cofactor evidence="14">
        <name>Zn(2+)</name>
        <dbReference type="ChEBI" id="CHEBI:29105"/>
    </cofactor>
    <text evidence="14">Binds 1 zinc ion per subunit.</text>
</comment>
<evidence type="ECO:0000256" key="3">
    <source>
        <dbReference type="ARBA" id="ARBA00010136"/>
    </source>
</evidence>
<evidence type="ECO:0000256" key="5">
    <source>
        <dbReference type="ARBA" id="ARBA00015611"/>
    </source>
</evidence>
<dbReference type="SMART" id="SM01263">
    <property type="entry name" value="Leuk-A4-hydro_C"/>
    <property type="match status" value="1"/>
</dbReference>
<dbReference type="InterPro" id="IPR049980">
    <property type="entry name" value="LTA4H_cat"/>
</dbReference>
<keyword evidence="9" id="KW-0378">Hydrolase</keyword>
<accession>A0A0K0XZM7</accession>
<feature type="binding site" evidence="14">
    <location>
        <position position="329"/>
    </location>
    <ligand>
        <name>Zn(2+)</name>
        <dbReference type="ChEBI" id="CHEBI:29105"/>
        <note>catalytic</note>
    </ligand>
</feature>
<dbReference type="CDD" id="cd09599">
    <property type="entry name" value="M1_LTA4H"/>
    <property type="match status" value="1"/>
</dbReference>
<keyword evidence="10 14" id="KW-0862">Zinc</keyword>
<feature type="binding site" evidence="13">
    <location>
        <begin position="168"/>
        <end position="170"/>
    </location>
    <ligand>
        <name>a peptide</name>
        <dbReference type="ChEBI" id="CHEBI:60466"/>
    </ligand>
</feature>
<dbReference type="Pfam" id="PF17900">
    <property type="entry name" value="Peptidase_M1_N"/>
    <property type="match status" value="1"/>
</dbReference>
<dbReference type="OrthoDB" id="100605at2"/>
<dbReference type="Gene3D" id="1.10.390.10">
    <property type="entry name" value="Neutral Protease Domain 2"/>
    <property type="match status" value="1"/>
</dbReference>
<feature type="binding site" evidence="13">
    <location>
        <begin position="296"/>
        <end position="301"/>
    </location>
    <ligand>
        <name>a peptide</name>
        <dbReference type="ChEBI" id="CHEBI:60466"/>
    </ligand>
</feature>
<evidence type="ECO:0000256" key="14">
    <source>
        <dbReference type="PIRSR" id="PIRSR634015-3"/>
    </source>
</evidence>
<dbReference type="PANTHER" id="PTHR45726">
    <property type="entry name" value="LEUKOTRIENE A-4 HYDROLASE"/>
    <property type="match status" value="1"/>
</dbReference>
<dbReference type="GO" id="GO:0008270">
    <property type="term" value="F:zinc ion binding"/>
    <property type="evidence" value="ECO:0007669"/>
    <property type="project" value="InterPro"/>
</dbReference>
<dbReference type="SUPFAM" id="SSF48371">
    <property type="entry name" value="ARM repeat"/>
    <property type="match status" value="1"/>
</dbReference>
<dbReference type="InterPro" id="IPR042097">
    <property type="entry name" value="Aminopeptidase_N-like_N_sf"/>
</dbReference>
<dbReference type="InterPro" id="IPR027268">
    <property type="entry name" value="Peptidase_M4/M1_CTD_sf"/>
</dbReference>
<dbReference type="SUPFAM" id="SSF63737">
    <property type="entry name" value="Leukotriene A4 hydrolase N-terminal domain"/>
    <property type="match status" value="1"/>
</dbReference>
<evidence type="ECO:0000256" key="12">
    <source>
        <dbReference type="PIRSR" id="PIRSR634015-1"/>
    </source>
</evidence>
<dbReference type="InterPro" id="IPR045357">
    <property type="entry name" value="Aminopeptidase_N-like_N"/>
</dbReference>
<keyword evidence="8 14" id="KW-0479">Metal-binding</keyword>
<dbReference type="EMBL" id="CP012154">
    <property type="protein sequence ID" value="AKS43076.1"/>
    <property type="molecule type" value="Genomic_DNA"/>
</dbReference>
<dbReference type="InterPro" id="IPR001930">
    <property type="entry name" value="Peptidase_M1"/>
</dbReference>
<evidence type="ECO:0000256" key="4">
    <source>
        <dbReference type="ARBA" id="ARBA00012564"/>
    </source>
</evidence>
<comment type="similarity">
    <text evidence="3">Belongs to the peptidase M1 family.</text>
</comment>